<sequence>MSTIEDTAKKLGLAISTGGPTMTPSVASTSPTTFFLKSDKDMEANVSRGRKGSRTSNTAPRMLWTAHRAQEAESPIDMGARDESSFGVESLEDTLSSTFGLSDTHQRRQSGTTDGSAEGGAETDSPSGVALPKKRTGNPVHPKILATGQRILSSDHERSYTVSSGSTRSSRSPTEVLQRRGSTPSVINFTPAGMSPRLELGMVGTPRSGSPKSVRLSDEENGSVADDASSQAVLSSNGDDENEQSVNGENDKRSSMPQLVMPSISMPSRRPFTERGKRMGRLKVMVVGPDGVGKTTLIQNIFRCCEDIMHVDPTSDNRTFFNNDTDSHGKPLFSEHFAATRPYPSWWTDFETRRMLHRRKSLGDGVLERNICFIDSPGMNQDSHVRSIQKMTDKLMRRTANLGAMSDNDLVSVLSGDGGTSLDAILWLFDPDTICGAEQPGQILDETHKNLLLALSQCTNIIPLIGRADKFQVEDIEAQKAKVQAMFNLYDIEPLSLHDKMTFSQTASGNSGNTPREPFSISSALSDDAETIDASVLMSSQYIQPLIPSDLAFFVDRFFEPENISRMRHIAATKFVLWRHTHLGSQVNFAKLLQTTADCSGGSPIHTAAESVDDEHQSSKVLVPRVTSSIFQSNRSLSPGGSEVSVFSAPNTATGQSGNALSNYNLHNDNNLAYGDERPPFREIRLAKWAQDLQRGLSNERRRYREMYTQLPSDWISDDGRNDSNEKAMISSRPARGRLGGDLAVIDPRDPLGVLALSQTITKTGWIAIRVAGSCGLVAAVAFWVLRNWGELQSTLFGSGRDGLIVVQTQALGPPTPSRGWIDFLGLRDFFGW</sequence>
<dbReference type="Proteomes" id="UP001303373">
    <property type="component" value="Chromosome 1"/>
</dbReference>
<feature type="domain" description="Septin-type G" evidence="2">
    <location>
        <begin position="278"/>
        <end position="585"/>
    </location>
</feature>
<keyword evidence="4" id="KW-1185">Reference proteome</keyword>
<dbReference type="SUPFAM" id="SSF52540">
    <property type="entry name" value="P-loop containing nucleoside triphosphate hydrolases"/>
    <property type="match status" value="1"/>
</dbReference>
<protein>
    <recommendedName>
        <fullName evidence="2">Septin-type G domain-containing protein</fullName>
    </recommendedName>
</protein>
<dbReference type="InterPro" id="IPR027417">
    <property type="entry name" value="P-loop_NTPase"/>
</dbReference>
<evidence type="ECO:0000313" key="4">
    <source>
        <dbReference type="Proteomes" id="UP001303373"/>
    </source>
</evidence>
<evidence type="ECO:0000313" key="3">
    <source>
        <dbReference type="EMBL" id="WPG97588.1"/>
    </source>
</evidence>
<dbReference type="EMBL" id="CP138580">
    <property type="protein sequence ID" value="WPG97588.1"/>
    <property type="molecule type" value="Genomic_DNA"/>
</dbReference>
<dbReference type="Gene3D" id="3.40.50.300">
    <property type="entry name" value="P-loop containing nucleotide triphosphate hydrolases"/>
    <property type="match status" value="1"/>
</dbReference>
<dbReference type="InterPro" id="IPR030379">
    <property type="entry name" value="G_SEPTIN_dom"/>
</dbReference>
<feature type="compositionally biased region" description="Polar residues" evidence="1">
    <location>
        <begin position="228"/>
        <end position="237"/>
    </location>
</feature>
<accession>A0AAQ3LX57</accession>
<organism evidence="3 4">
    <name type="scientific">Acrodontium crateriforme</name>
    <dbReference type="NCBI Taxonomy" id="150365"/>
    <lineage>
        <taxon>Eukaryota</taxon>
        <taxon>Fungi</taxon>
        <taxon>Dikarya</taxon>
        <taxon>Ascomycota</taxon>
        <taxon>Pezizomycotina</taxon>
        <taxon>Dothideomycetes</taxon>
        <taxon>Dothideomycetidae</taxon>
        <taxon>Mycosphaerellales</taxon>
        <taxon>Teratosphaeriaceae</taxon>
        <taxon>Acrodontium</taxon>
    </lineage>
</organism>
<feature type="region of interest" description="Disordered" evidence="1">
    <location>
        <begin position="39"/>
        <end position="271"/>
    </location>
</feature>
<dbReference type="GO" id="GO:0005525">
    <property type="term" value="F:GTP binding"/>
    <property type="evidence" value="ECO:0007669"/>
    <property type="project" value="InterPro"/>
</dbReference>
<name>A0AAQ3LX57_9PEZI</name>
<feature type="compositionally biased region" description="Low complexity" evidence="1">
    <location>
        <begin position="160"/>
        <end position="174"/>
    </location>
</feature>
<dbReference type="PROSITE" id="PS51719">
    <property type="entry name" value="G_SEPTIN"/>
    <property type="match status" value="1"/>
</dbReference>
<evidence type="ECO:0000259" key="2">
    <source>
        <dbReference type="PROSITE" id="PS51719"/>
    </source>
</evidence>
<dbReference type="AlphaFoldDB" id="A0AAQ3LX57"/>
<gene>
    <name evidence="3" type="ORF">R9X50_00036600</name>
</gene>
<reference evidence="3 4" key="1">
    <citation type="submission" date="2023-11" db="EMBL/GenBank/DDBJ databases">
        <title>An acidophilic fungus is an integral part of prey digestion in a carnivorous sundew plant.</title>
        <authorList>
            <person name="Tsai I.J."/>
        </authorList>
    </citation>
    <scope>NUCLEOTIDE SEQUENCE [LARGE SCALE GENOMIC DNA]</scope>
    <source>
        <strain evidence="3">169a</strain>
    </source>
</reference>
<feature type="compositionally biased region" description="Polar residues" evidence="1">
    <location>
        <begin position="93"/>
        <end position="115"/>
    </location>
</feature>
<proteinExistence type="predicted"/>
<evidence type="ECO:0000256" key="1">
    <source>
        <dbReference type="SAM" id="MobiDB-lite"/>
    </source>
</evidence>